<dbReference type="Proteomes" id="UP001287286">
    <property type="component" value="Unassembled WGS sequence"/>
</dbReference>
<feature type="compositionally biased region" description="Pro residues" evidence="1">
    <location>
        <begin position="252"/>
        <end position="268"/>
    </location>
</feature>
<feature type="region of interest" description="Disordered" evidence="1">
    <location>
        <begin position="58"/>
        <end position="101"/>
    </location>
</feature>
<evidence type="ECO:0000313" key="3">
    <source>
        <dbReference type="Proteomes" id="UP001287286"/>
    </source>
</evidence>
<evidence type="ECO:0000256" key="1">
    <source>
        <dbReference type="SAM" id="MobiDB-lite"/>
    </source>
</evidence>
<gene>
    <name evidence="2" type="ORF">Purlil1_7604</name>
</gene>
<accession>A0ABR0BVX2</accession>
<keyword evidence="3" id="KW-1185">Reference proteome</keyword>
<proteinExistence type="predicted"/>
<feature type="region of interest" description="Disordered" evidence="1">
    <location>
        <begin position="138"/>
        <end position="326"/>
    </location>
</feature>
<protein>
    <submittedName>
        <fullName evidence="2">Uncharacterized protein</fullName>
    </submittedName>
</protein>
<comment type="caution">
    <text evidence="2">The sequence shown here is derived from an EMBL/GenBank/DDBJ whole genome shotgun (WGS) entry which is preliminary data.</text>
</comment>
<organism evidence="2 3">
    <name type="scientific">Purpureocillium lilacinum</name>
    <name type="common">Paecilomyces lilacinus</name>
    <dbReference type="NCBI Taxonomy" id="33203"/>
    <lineage>
        <taxon>Eukaryota</taxon>
        <taxon>Fungi</taxon>
        <taxon>Dikarya</taxon>
        <taxon>Ascomycota</taxon>
        <taxon>Pezizomycotina</taxon>
        <taxon>Sordariomycetes</taxon>
        <taxon>Hypocreomycetidae</taxon>
        <taxon>Hypocreales</taxon>
        <taxon>Ophiocordycipitaceae</taxon>
        <taxon>Purpureocillium</taxon>
    </lineage>
</organism>
<reference evidence="2 3" key="1">
    <citation type="journal article" date="2024" name="Microbiol. Resour. Announc.">
        <title>Genome annotations for the ascomycete fungi Trichoderma harzianum, Trichoderma aggressivum, and Purpureocillium lilacinum.</title>
        <authorList>
            <person name="Beijen E.P.W."/>
            <person name="Ohm R.A."/>
        </authorList>
    </citation>
    <scope>NUCLEOTIDE SEQUENCE [LARGE SCALE GENOMIC DNA]</scope>
    <source>
        <strain evidence="2 3">CBS 150709</strain>
    </source>
</reference>
<name>A0ABR0BVX2_PURLI</name>
<evidence type="ECO:0000313" key="2">
    <source>
        <dbReference type="EMBL" id="KAK4088125.1"/>
    </source>
</evidence>
<feature type="region of interest" description="Disordered" evidence="1">
    <location>
        <begin position="379"/>
        <end position="400"/>
    </location>
</feature>
<feature type="compositionally biased region" description="Low complexity" evidence="1">
    <location>
        <begin position="155"/>
        <end position="165"/>
    </location>
</feature>
<dbReference type="EMBL" id="JAWRVI010000027">
    <property type="protein sequence ID" value="KAK4088125.1"/>
    <property type="molecule type" value="Genomic_DNA"/>
</dbReference>
<sequence length="400" mass="43197">MIASPRLPACLGQLRRHLFPHRSLPRTSAPAHGSAVLMQPTSNLQYCQPVWERCPITRTTAISSPPPSSSAESRREHARHTASAKPPQGTETSVSPWLRRPRAQGYTPSHVLEPLAPLDVECVCTSRYIQRAQEGVTWQTRRTRHMAPAGRGCCGNPSRSPGSRRAPPPSPGPDRHSGDNASPGRAHTGRVVCPSRDILGKIDGPETTGPRRRHRASGLDLLSSQIGSPPGRRRGQRCHGSSLRRQDTEPQLCPPFVPPAPPDQPPLGFPSVPSHIPLTPPPPPGTTSRGVSRLASSQAPHKPAPFPAWHRPRFDDRGGSCLSSSHFPLLPSAGRKQAPPPLLQLSRPDQLVAPKAVDVMHTGLGRSECDSEIWWHPSHEFPNGADRPDRSGNAGVATAT</sequence>